<gene>
    <name evidence="1" type="ORF">H4S07_007094</name>
</gene>
<feature type="non-terminal residue" evidence="1">
    <location>
        <position position="1"/>
    </location>
</feature>
<name>A0ACC1KQM6_9FUNG</name>
<evidence type="ECO:0000313" key="2">
    <source>
        <dbReference type="Proteomes" id="UP001140096"/>
    </source>
</evidence>
<dbReference type="Proteomes" id="UP001140096">
    <property type="component" value="Unassembled WGS sequence"/>
</dbReference>
<keyword evidence="2" id="KW-1185">Reference proteome</keyword>
<evidence type="ECO:0000313" key="1">
    <source>
        <dbReference type="EMBL" id="KAJ2793301.1"/>
    </source>
</evidence>
<reference evidence="1" key="1">
    <citation type="submission" date="2022-07" db="EMBL/GenBank/DDBJ databases">
        <title>Phylogenomic reconstructions and comparative analyses of Kickxellomycotina fungi.</title>
        <authorList>
            <person name="Reynolds N.K."/>
            <person name="Stajich J.E."/>
            <person name="Barry K."/>
            <person name="Grigoriev I.V."/>
            <person name="Crous P."/>
            <person name="Smith M.E."/>
        </authorList>
    </citation>
    <scope>NUCLEOTIDE SEQUENCE</scope>
    <source>
        <strain evidence="1">CBS 102833</strain>
    </source>
</reference>
<proteinExistence type="predicted"/>
<feature type="non-terminal residue" evidence="1">
    <location>
        <position position="299"/>
    </location>
</feature>
<accession>A0ACC1KQM6</accession>
<protein>
    <submittedName>
        <fullName evidence="1">Uncharacterized protein</fullName>
    </submittedName>
</protein>
<organism evidence="1 2">
    <name type="scientific">Coemansia furcata</name>
    <dbReference type="NCBI Taxonomy" id="417177"/>
    <lineage>
        <taxon>Eukaryota</taxon>
        <taxon>Fungi</taxon>
        <taxon>Fungi incertae sedis</taxon>
        <taxon>Zoopagomycota</taxon>
        <taxon>Kickxellomycotina</taxon>
        <taxon>Kickxellomycetes</taxon>
        <taxon>Kickxellales</taxon>
        <taxon>Kickxellaceae</taxon>
        <taxon>Coemansia</taxon>
    </lineage>
</organism>
<comment type="caution">
    <text evidence="1">The sequence shown here is derived from an EMBL/GenBank/DDBJ whole genome shotgun (WGS) entry which is preliminary data.</text>
</comment>
<dbReference type="EMBL" id="JANBUP010004758">
    <property type="protein sequence ID" value="KAJ2793301.1"/>
    <property type="molecule type" value="Genomic_DNA"/>
</dbReference>
<sequence length="299" mass="32672">STTATTTVKEPMVSHPMHVRIGLPSGFFIPSRDTDFQKWDSLYPAVSVESIRVHSTHQCIMVAEAELLLEELASGKVALHEYVGSCLPPAAYAPICPPMCPDAQPIYIIQHTLSQVAKDALELVIADCLKYGINGPSTAFAQMPIFTKSKPGTSEKHILFNDSANNLLNMISIGMQLLTPMECVLFLCNCILLSSINMVSFFTQLHLADDVANFHTYDGGMAGKVHTMRMVQGNSESLAIAQAFLTHVLAAVPELRGKLLIYIDNVYLKSTTGDQAEHIADIGKLVWCLAKANITINMH</sequence>